<evidence type="ECO:0000256" key="1">
    <source>
        <dbReference type="SAM" id="Phobius"/>
    </source>
</evidence>
<evidence type="ECO:0000313" key="3">
    <source>
        <dbReference type="Proteomes" id="UP000034539"/>
    </source>
</evidence>
<feature type="transmembrane region" description="Helical" evidence="1">
    <location>
        <begin position="12"/>
        <end position="37"/>
    </location>
</feature>
<dbReference type="AlphaFoldDB" id="A0A0G0Q043"/>
<keyword evidence="1" id="KW-0472">Membrane</keyword>
<keyword evidence="1" id="KW-0812">Transmembrane</keyword>
<proteinExistence type="predicted"/>
<feature type="transmembrane region" description="Helical" evidence="1">
    <location>
        <begin position="43"/>
        <end position="64"/>
    </location>
</feature>
<protein>
    <submittedName>
        <fullName evidence="2">Uncharacterized protein</fullName>
    </submittedName>
</protein>
<name>A0A0G0Q043_9BACT</name>
<comment type="caution">
    <text evidence="2">The sequence shown here is derived from an EMBL/GenBank/DDBJ whole genome shotgun (WGS) entry which is preliminary data.</text>
</comment>
<evidence type="ECO:0000313" key="2">
    <source>
        <dbReference type="EMBL" id="KKR33533.1"/>
    </source>
</evidence>
<accession>A0A0G0Q043</accession>
<organism evidence="2 3">
    <name type="scientific">Candidatus Gottesmanbacteria bacterium GW2011_GWC2_39_8</name>
    <dbReference type="NCBI Taxonomy" id="1618450"/>
    <lineage>
        <taxon>Bacteria</taxon>
        <taxon>Candidatus Gottesmaniibacteriota</taxon>
    </lineage>
</organism>
<sequence>MAKYFRSIVSGLAGFIALNIFYSITMRILGGSWYAVISQFEKLWYFMLPLTLGFGIQVGLYAYLKRLVRDKVGKGMVMANTATSTIGMVACCAHHLTDILPFIGLTAFSTLLISYQSPILFLGIFLNIIGIYYSLRKIKQLTKN</sequence>
<feature type="transmembrane region" description="Helical" evidence="1">
    <location>
        <begin position="76"/>
        <end position="96"/>
    </location>
</feature>
<keyword evidence="1" id="KW-1133">Transmembrane helix</keyword>
<gene>
    <name evidence="2" type="ORF">UT63_C0015G0014</name>
</gene>
<dbReference type="EMBL" id="LBXN01000015">
    <property type="protein sequence ID" value="KKR33533.1"/>
    <property type="molecule type" value="Genomic_DNA"/>
</dbReference>
<reference evidence="2 3" key="1">
    <citation type="journal article" date="2015" name="Nature">
        <title>rRNA introns, odd ribosomes, and small enigmatic genomes across a large radiation of phyla.</title>
        <authorList>
            <person name="Brown C.T."/>
            <person name="Hug L.A."/>
            <person name="Thomas B.C."/>
            <person name="Sharon I."/>
            <person name="Castelle C.J."/>
            <person name="Singh A."/>
            <person name="Wilkins M.J."/>
            <person name="Williams K.H."/>
            <person name="Banfield J.F."/>
        </authorList>
    </citation>
    <scope>NUCLEOTIDE SEQUENCE [LARGE SCALE GENOMIC DNA]</scope>
</reference>
<dbReference type="Proteomes" id="UP000034539">
    <property type="component" value="Unassembled WGS sequence"/>
</dbReference>
<feature type="transmembrane region" description="Helical" evidence="1">
    <location>
        <begin position="102"/>
        <end position="135"/>
    </location>
</feature>